<organism evidence="1 2">
    <name type="scientific">Sinorhizobium meliloti CCNWSX0020</name>
    <dbReference type="NCBI Taxonomy" id="1107881"/>
    <lineage>
        <taxon>Bacteria</taxon>
        <taxon>Pseudomonadati</taxon>
        <taxon>Pseudomonadota</taxon>
        <taxon>Alphaproteobacteria</taxon>
        <taxon>Hyphomicrobiales</taxon>
        <taxon>Rhizobiaceae</taxon>
        <taxon>Sinorhizobium/Ensifer group</taxon>
        <taxon>Sinorhizobium</taxon>
    </lineage>
</organism>
<gene>
    <name evidence="1" type="ORF">SM0020_21967</name>
</gene>
<reference evidence="1 2" key="1">
    <citation type="journal article" date="2012" name="J. Bacteriol.">
        <title>Draft Genome Sequence of Sinorhizobium meliloti CCNWSX0020, a Nitrogen-Fixing Symbiont with Copper Tolerance Capability Isolated from Lead-Zinc Mine Tailings.</title>
        <authorList>
            <person name="Li Z."/>
            <person name="Ma Z."/>
            <person name="Hao X."/>
            <person name="Wei G."/>
        </authorList>
    </citation>
    <scope>NUCLEOTIDE SEQUENCE [LARGE SCALE GENOMIC DNA]</scope>
    <source>
        <strain evidence="1 2">CCNWSX0020</strain>
    </source>
</reference>
<dbReference type="Proteomes" id="UP000004038">
    <property type="component" value="Unassembled WGS sequence"/>
</dbReference>
<protein>
    <submittedName>
        <fullName evidence="1">Phospholipase</fullName>
    </submittedName>
</protein>
<dbReference type="PATRIC" id="fig|1107881.3.peg.4474"/>
<proteinExistence type="predicted"/>
<accession>H0G4J1</accession>
<evidence type="ECO:0000313" key="2">
    <source>
        <dbReference type="Proteomes" id="UP000004038"/>
    </source>
</evidence>
<dbReference type="EMBL" id="AGVV01000051">
    <property type="protein sequence ID" value="EHK75787.1"/>
    <property type="molecule type" value="Genomic_DNA"/>
</dbReference>
<name>H0G4J1_RHIML</name>
<dbReference type="AlphaFoldDB" id="H0G4J1"/>
<evidence type="ECO:0000313" key="1">
    <source>
        <dbReference type="EMBL" id="EHK75787.1"/>
    </source>
</evidence>
<sequence length="218" mass="23664">MPRPVAAGPPAISHPLLHVVGDRKMRHAALGERRPAGKVREVFHVGCVVHLRVVDGDVFEDAGEIDVLLGECLDQVMILHAGDREHRHLVQLRIVEAGQQICAARARCGEADAESAGEFGIGACHEGGRLLVAHGNEPDAILPPPERLHDAVDAVSGQAEDDVDLPFDKRVDEDVGSVRHICPSSGQRKGDWQVRLKARNLLISSCREMFRHGKAPPT</sequence>